<protein>
    <recommendedName>
        <fullName evidence="3">HIRAN domain-containing protein</fullName>
    </recommendedName>
</protein>
<accession>A0A7Y0YCK2</accession>
<gene>
    <name evidence="1" type="ORF">HHJ67_06940</name>
</gene>
<organism evidence="1 2">
    <name type="scientific">Mobiluncus curtisii</name>
    <dbReference type="NCBI Taxonomy" id="2051"/>
    <lineage>
        <taxon>Bacteria</taxon>
        <taxon>Bacillati</taxon>
        <taxon>Actinomycetota</taxon>
        <taxon>Actinomycetes</taxon>
        <taxon>Actinomycetales</taxon>
        <taxon>Actinomycetaceae</taxon>
        <taxon>Mobiluncus</taxon>
    </lineage>
</organism>
<evidence type="ECO:0000313" key="1">
    <source>
        <dbReference type="EMBL" id="NMW87490.1"/>
    </source>
</evidence>
<comment type="caution">
    <text evidence="1">The sequence shown here is derived from an EMBL/GenBank/DDBJ whole genome shotgun (WGS) entry which is preliminary data.</text>
</comment>
<reference evidence="1 2" key="1">
    <citation type="submission" date="2020-04" db="EMBL/GenBank/DDBJ databases">
        <title>Antimicrobial susceptibility and clonality of vaginal-derived multi-drug resistant Mobiluncus isolates in China.</title>
        <authorList>
            <person name="Zhang X."/>
        </authorList>
    </citation>
    <scope>NUCLEOTIDE SEQUENCE [LARGE SCALE GENOMIC DNA]</scope>
    <source>
        <strain evidence="1 2">19</strain>
    </source>
</reference>
<evidence type="ECO:0008006" key="3">
    <source>
        <dbReference type="Google" id="ProtNLM"/>
    </source>
</evidence>
<sequence length="153" mass="17051">MGFKEFAEKAAKTSLDLSIKAGKAGFQAVKDHRARTQGYNIEVETDGFNIAGATFHQSALRKFAKWWGVTRDGSHVSVQVALQPDKGNKADKDAIAVISPKTSELLGYVPRDVTPKIWAIAPKTGRGKTWQIVAPAEMFWWENKQIYLIRIYA</sequence>
<dbReference type="RefSeq" id="WP_169770724.1">
    <property type="nucleotide sequence ID" value="NZ_JABCUI010000003.1"/>
</dbReference>
<dbReference type="Proteomes" id="UP000553981">
    <property type="component" value="Unassembled WGS sequence"/>
</dbReference>
<evidence type="ECO:0000313" key="2">
    <source>
        <dbReference type="Proteomes" id="UP000553981"/>
    </source>
</evidence>
<dbReference type="AlphaFoldDB" id="A0A7Y0YCK2"/>
<proteinExistence type="predicted"/>
<name>A0A7Y0YCK2_9ACTO</name>
<dbReference type="Gene3D" id="3.30.70.2330">
    <property type="match status" value="1"/>
</dbReference>
<dbReference type="EMBL" id="JABCUI010000003">
    <property type="protein sequence ID" value="NMW87490.1"/>
    <property type="molecule type" value="Genomic_DNA"/>
</dbReference>